<accession>A0A1C3W3X3</accession>
<gene>
    <name evidence="3" type="ORF">GA0061100_1116</name>
</gene>
<dbReference type="PROSITE" id="PS51257">
    <property type="entry name" value="PROKAR_LIPOPROTEIN"/>
    <property type="match status" value="1"/>
</dbReference>
<feature type="signal peptide" evidence="2">
    <location>
        <begin position="1"/>
        <end position="28"/>
    </location>
</feature>
<dbReference type="OrthoDB" id="8481498at2"/>
<keyword evidence="4" id="KW-1185">Reference proteome</keyword>
<feature type="region of interest" description="Disordered" evidence="1">
    <location>
        <begin position="28"/>
        <end position="47"/>
    </location>
</feature>
<evidence type="ECO:0000313" key="3">
    <source>
        <dbReference type="EMBL" id="SCB34551.1"/>
    </source>
</evidence>
<reference evidence="4" key="1">
    <citation type="submission" date="2016-08" db="EMBL/GenBank/DDBJ databases">
        <authorList>
            <person name="Varghese N."/>
            <person name="Submissions Spin"/>
        </authorList>
    </citation>
    <scope>NUCLEOTIDE SEQUENCE [LARGE SCALE GENOMIC DNA]</scope>
    <source>
        <strain evidence="4">CCBAU 57015</strain>
    </source>
</reference>
<name>A0A1C3W3X3_9HYPH</name>
<sequence>MASLAKVFRAPFLITLLILSCALSPASAEDAGQSSSGTQLPRPTSSYMATSADGVPVKLNYFSPQDGISVVFVIGERGQPLKRLPSIEEQGKLLDGLLSQLVNEHKDLPSTFPLFLTGTKDSLTTELVAKLHEKDANWNPKTGQPKRGHFNEVVTAELNTILQSSPIAQAFQSHGYKLELTDIEKIEMQAPAKKGDGKYPQYINSMDIDATKISTGG</sequence>
<proteinExistence type="predicted"/>
<evidence type="ECO:0000313" key="4">
    <source>
        <dbReference type="Proteomes" id="UP000186228"/>
    </source>
</evidence>
<dbReference type="RefSeq" id="WP_075855946.1">
    <property type="nucleotide sequence ID" value="NZ_FMAC01000011.1"/>
</dbReference>
<evidence type="ECO:0000256" key="1">
    <source>
        <dbReference type="SAM" id="MobiDB-lite"/>
    </source>
</evidence>
<feature type="compositionally biased region" description="Polar residues" evidence="1">
    <location>
        <begin position="32"/>
        <end position="47"/>
    </location>
</feature>
<keyword evidence="2" id="KW-0732">Signal</keyword>
<dbReference type="Proteomes" id="UP000186228">
    <property type="component" value="Unassembled WGS sequence"/>
</dbReference>
<evidence type="ECO:0000256" key="2">
    <source>
        <dbReference type="SAM" id="SignalP"/>
    </source>
</evidence>
<dbReference type="AlphaFoldDB" id="A0A1C3W3X3"/>
<organism evidence="3 4">
    <name type="scientific">Rhizobium hainanense</name>
    <dbReference type="NCBI Taxonomy" id="52131"/>
    <lineage>
        <taxon>Bacteria</taxon>
        <taxon>Pseudomonadati</taxon>
        <taxon>Pseudomonadota</taxon>
        <taxon>Alphaproteobacteria</taxon>
        <taxon>Hyphomicrobiales</taxon>
        <taxon>Rhizobiaceae</taxon>
        <taxon>Rhizobium/Agrobacterium group</taxon>
        <taxon>Rhizobium</taxon>
    </lineage>
</organism>
<feature type="chain" id="PRO_5008685061" evidence="2">
    <location>
        <begin position="29"/>
        <end position="217"/>
    </location>
</feature>
<protein>
    <submittedName>
        <fullName evidence="3">Uncharacterized protein</fullName>
    </submittedName>
</protein>
<dbReference type="EMBL" id="FMAC01000011">
    <property type="protein sequence ID" value="SCB34551.1"/>
    <property type="molecule type" value="Genomic_DNA"/>
</dbReference>